<accession>A0A9J6CND1</accession>
<feature type="region of interest" description="Disordered" evidence="1">
    <location>
        <begin position="35"/>
        <end position="56"/>
    </location>
</feature>
<gene>
    <name evidence="2" type="ORF">PVAND_012709</name>
</gene>
<reference evidence="2" key="1">
    <citation type="submission" date="2021-03" db="EMBL/GenBank/DDBJ databases">
        <title>Chromosome level genome of the anhydrobiotic midge Polypedilum vanderplanki.</title>
        <authorList>
            <person name="Yoshida Y."/>
            <person name="Kikawada T."/>
            <person name="Gusev O."/>
        </authorList>
    </citation>
    <scope>NUCLEOTIDE SEQUENCE</scope>
    <source>
        <strain evidence="2">NIAS01</strain>
        <tissue evidence="2">Whole body or cell culture</tissue>
    </source>
</reference>
<dbReference type="EMBL" id="JADBJN010000001">
    <property type="protein sequence ID" value="KAG5683428.1"/>
    <property type="molecule type" value="Genomic_DNA"/>
</dbReference>
<dbReference type="AlphaFoldDB" id="A0A9J6CND1"/>
<evidence type="ECO:0000313" key="2">
    <source>
        <dbReference type="EMBL" id="KAG5683428.1"/>
    </source>
</evidence>
<sequence>MINISQTLLNSFKDEYREQYKDNRKKKLNFLLQRQKKKQEGRMSQEREESNVCNQSINIDVQEQNVEITTPIHEFHDTSNQNKTQEEYDKTKDHTQVQAEEEIDVISKKQSVLFECGRMVKKYLDMKAKLDEQKMDESLVYQPLNDTIEQLD</sequence>
<dbReference type="Proteomes" id="UP001107558">
    <property type="component" value="Chromosome 1"/>
</dbReference>
<comment type="caution">
    <text evidence="2">The sequence shown here is derived from an EMBL/GenBank/DDBJ whole genome shotgun (WGS) entry which is preliminary data.</text>
</comment>
<feature type="region of interest" description="Disordered" evidence="1">
    <location>
        <begin position="72"/>
        <end position="97"/>
    </location>
</feature>
<proteinExistence type="predicted"/>
<protein>
    <submittedName>
        <fullName evidence="2">Uncharacterized protein</fullName>
    </submittedName>
</protein>
<name>A0A9J6CND1_POLVA</name>
<evidence type="ECO:0000313" key="3">
    <source>
        <dbReference type="Proteomes" id="UP001107558"/>
    </source>
</evidence>
<organism evidence="2 3">
    <name type="scientific">Polypedilum vanderplanki</name>
    <name type="common">Sleeping chironomid midge</name>
    <dbReference type="NCBI Taxonomy" id="319348"/>
    <lineage>
        <taxon>Eukaryota</taxon>
        <taxon>Metazoa</taxon>
        <taxon>Ecdysozoa</taxon>
        <taxon>Arthropoda</taxon>
        <taxon>Hexapoda</taxon>
        <taxon>Insecta</taxon>
        <taxon>Pterygota</taxon>
        <taxon>Neoptera</taxon>
        <taxon>Endopterygota</taxon>
        <taxon>Diptera</taxon>
        <taxon>Nematocera</taxon>
        <taxon>Chironomoidea</taxon>
        <taxon>Chironomidae</taxon>
        <taxon>Chironominae</taxon>
        <taxon>Polypedilum</taxon>
        <taxon>Polypedilum</taxon>
    </lineage>
</organism>
<feature type="compositionally biased region" description="Basic and acidic residues" evidence="1">
    <location>
        <begin position="38"/>
        <end position="50"/>
    </location>
</feature>
<feature type="compositionally biased region" description="Basic and acidic residues" evidence="1">
    <location>
        <begin position="84"/>
        <end position="95"/>
    </location>
</feature>
<evidence type="ECO:0000256" key="1">
    <source>
        <dbReference type="SAM" id="MobiDB-lite"/>
    </source>
</evidence>
<keyword evidence="3" id="KW-1185">Reference proteome</keyword>